<evidence type="ECO:0000256" key="2">
    <source>
        <dbReference type="ARBA" id="ARBA00004389"/>
    </source>
</evidence>
<evidence type="ECO:0000256" key="7">
    <source>
        <dbReference type="ARBA" id="ARBA00022679"/>
    </source>
</evidence>
<dbReference type="AlphaFoldDB" id="A0A7I9ZU00"/>
<proteinExistence type="inferred from homology"/>
<name>A0A7I9ZU00_9MYCO</name>
<dbReference type="GO" id="GO:0004581">
    <property type="term" value="F:dolichyl-phosphate beta-glucosyltransferase activity"/>
    <property type="evidence" value="ECO:0007669"/>
    <property type="project" value="UniProtKB-EC"/>
</dbReference>
<keyword evidence="6" id="KW-0328">Glycosyltransferase</keyword>
<dbReference type="EC" id="2.4.1.117" evidence="5"/>
<evidence type="ECO:0000256" key="14">
    <source>
        <dbReference type="SAM" id="Phobius"/>
    </source>
</evidence>
<feature type="transmembrane region" description="Helical" evidence="14">
    <location>
        <begin position="391"/>
        <end position="413"/>
    </location>
</feature>
<dbReference type="InterPro" id="IPR035518">
    <property type="entry name" value="DPG_synthase"/>
</dbReference>
<evidence type="ECO:0000256" key="12">
    <source>
        <dbReference type="ARBA" id="ARBA00023136"/>
    </source>
</evidence>
<evidence type="ECO:0000259" key="15">
    <source>
        <dbReference type="Pfam" id="PF00535"/>
    </source>
</evidence>
<feature type="domain" description="GtrA/DPMS transmembrane" evidence="16">
    <location>
        <begin position="296"/>
        <end position="414"/>
    </location>
</feature>
<dbReference type="PANTHER" id="PTHR10859:SF91">
    <property type="entry name" value="DOLICHYL-PHOSPHATE BETA-GLUCOSYLTRANSFERASE"/>
    <property type="match status" value="1"/>
</dbReference>
<dbReference type="EMBL" id="BLLB01000002">
    <property type="protein sequence ID" value="GFH04531.1"/>
    <property type="molecule type" value="Genomic_DNA"/>
</dbReference>
<evidence type="ECO:0000256" key="1">
    <source>
        <dbReference type="ARBA" id="ARBA00004141"/>
    </source>
</evidence>
<keyword evidence="12 14" id="KW-0472">Membrane</keyword>
<evidence type="ECO:0000256" key="10">
    <source>
        <dbReference type="ARBA" id="ARBA00022968"/>
    </source>
</evidence>
<evidence type="ECO:0000256" key="8">
    <source>
        <dbReference type="ARBA" id="ARBA00022692"/>
    </source>
</evidence>
<evidence type="ECO:0000256" key="11">
    <source>
        <dbReference type="ARBA" id="ARBA00022989"/>
    </source>
</evidence>
<keyword evidence="7" id="KW-0808">Transferase</keyword>
<dbReference type="Proteomes" id="UP000465304">
    <property type="component" value="Unassembled WGS sequence"/>
</dbReference>
<dbReference type="CDD" id="cd04188">
    <property type="entry name" value="DPG_synthase"/>
    <property type="match status" value="1"/>
</dbReference>
<evidence type="ECO:0000256" key="13">
    <source>
        <dbReference type="ARBA" id="ARBA00045097"/>
    </source>
</evidence>
<feature type="domain" description="Glycosyltransferase 2-like" evidence="15">
    <location>
        <begin position="37"/>
        <end position="202"/>
    </location>
</feature>
<dbReference type="InterPro" id="IPR007267">
    <property type="entry name" value="GtrA_DPMS_TM"/>
</dbReference>
<comment type="caution">
    <text evidence="17">The sequence shown here is derived from an EMBL/GenBank/DDBJ whole genome shotgun (WGS) entry which is preliminary data.</text>
</comment>
<dbReference type="Pfam" id="PF00535">
    <property type="entry name" value="Glycos_transf_2"/>
    <property type="match status" value="1"/>
</dbReference>
<dbReference type="SUPFAM" id="SSF53448">
    <property type="entry name" value="Nucleotide-diphospho-sugar transferases"/>
    <property type="match status" value="1"/>
</dbReference>
<keyword evidence="18" id="KW-1185">Reference proteome</keyword>
<evidence type="ECO:0000313" key="18">
    <source>
        <dbReference type="Proteomes" id="UP000465304"/>
    </source>
</evidence>
<dbReference type="Pfam" id="PF04138">
    <property type="entry name" value="GtrA_DPMS_TM"/>
    <property type="match status" value="1"/>
</dbReference>
<dbReference type="PANTHER" id="PTHR10859">
    <property type="entry name" value="GLYCOSYL TRANSFERASE"/>
    <property type="match status" value="1"/>
</dbReference>
<comment type="pathway">
    <text evidence="3">Protein modification; protein glycosylation.</text>
</comment>
<evidence type="ECO:0000313" key="17">
    <source>
        <dbReference type="EMBL" id="GFH04531.1"/>
    </source>
</evidence>
<keyword evidence="8 14" id="KW-0812">Transmembrane</keyword>
<evidence type="ECO:0000256" key="3">
    <source>
        <dbReference type="ARBA" id="ARBA00004922"/>
    </source>
</evidence>
<accession>A0A7I9ZU00</accession>
<keyword evidence="11 14" id="KW-1133">Transmembrane helix</keyword>
<feature type="transmembrane region" description="Helical" evidence="14">
    <location>
        <begin position="294"/>
        <end position="315"/>
    </location>
</feature>
<dbReference type="RefSeq" id="WP_237166633.1">
    <property type="nucleotide sequence ID" value="NZ_BLLB01000002.1"/>
</dbReference>
<feature type="transmembrane region" description="Helical" evidence="14">
    <location>
        <begin position="321"/>
        <end position="339"/>
    </location>
</feature>
<dbReference type="Gene3D" id="3.90.550.10">
    <property type="entry name" value="Spore Coat Polysaccharide Biosynthesis Protein SpsA, Chain A"/>
    <property type="match status" value="1"/>
</dbReference>
<dbReference type="GO" id="GO:0016020">
    <property type="term" value="C:membrane"/>
    <property type="evidence" value="ECO:0007669"/>
    <property type="project" value="UniProtKB-SubCell"/>
</dbReference>
<sequence>MTDTVLEHEFHCGDKPFEPRPNAAAAARASGVPVLDVVVPVYNEQEVLADTVHRLHRYLREAVPFPARITIADNASTDDTARIATDLAGELADVRVVRLEQKGRGRALHQVWSTSDATVLVYMDVDLSTDLAALAPLVAPLVSGHSDLAIGTRLGRGARVRRGPKREVISRCYNLLLKSTLAAGFSDAQCGFKAIRADVAARLLPFVEDTGWFFDTELLVLAERSGLRIHEVPVDWVDDPNTTVDIVATAAADLRGIGRLLRGFATGAIPVNTIAAQLGLSGVPAAPGSLLRQVVRFGAVGVASTAAYVLLFVLIQGWAGAQLANLIALLLTALANTAANRRFTFGVGGSARLIRHHAEGLIVFGVALSITSGSLWILHATTQAPPHTVELAVLVGANLLATAVRFVLLRGWVFHPLRSKTEGKPR</sequence>
<evidence type="ECO:0000256" key="9">
    <source>
        <dbReference type="ARBA" id="ARBA00022824"/>
    </source>
</evidence>
<comment type="similarity">
    <text evidence="4">Belongs to the glycosyltransferase 2 family.</text>
</comment>
<dbReference type="InterPro" id="IPR001173">
    <property type="entry name" value="Glyco_trans_2-like"/>
</dbReference>
<evidence type="ECO:0000256" key="6">
    <source>
        <dbReference type="ARBA" id="ARBA00022676"/>
    </source>
</evidence>
<gene>
    <name evidence="17" type="ORF">MHIP_50140</name>
</gene>
<keyword evidence="9" id="KW-0256">Endoplasmic reticulum</keyword>
<evidence type="ECO:0000256" key="5">
    <source>
        <dbReference type="ARBA" id="ARBA00012583"/>
    </source>
</evidence>
<organism evidence="17 18">
    <name type="scientific">Mycolicibacterium hippocampi</name>
    <dbReference type="NCBI Taxonomy" id="659824"/>
    <lineage>
        <taxon>Bacteria</taxon>
        <taxon>Bacillati</taxon>
        <taxon>Actinomycetota</taxon>
        <taxon>Actinomycetes</taxon>
        <taxon>Mycobacteriales</taxon>
        <taxon>Mycobacteriaceae</taxon>
        <taxon>Mycolicibacterium</taxon>
    </lineage>
</organism>
<evidence type="ECO:0000256" key="4">
    <source>
        <dbReference type="ARBA" id="ARBA00006739"/>
    </source>
</evidence>
<comment type="subcellular location">
    <subcellularLocation>
        <location evidence="2">Endoplasmic reticulum membrane</location>
        <topology evidence="2">Single-pass membrane protein</topology>
    </subcellularLocation>
    <subcellularLocation>
        <location evidence="1">Membrane</location>
        <topology evidence="1">Multi-pass membrane protein</topology>
    </subcellularLocation>
</comment>
<dbReference type="GO" id="GO:0006487">
    <property type="term" value="P:protein N-linked glycosylation"/>
    <property type="evidence" value="ECO:0007669"/>
    <property type="project" value="TreeGrafter"/>
</dbReference>
<feature type="transmembrane region" description="Helical" evidence="14">
    <location>
        <begin position="360"/>
        <end position="379"/>
    </location>
</feature>
<keyword evidence="10" id="KW-0735">Signal-anchor</keyword>
<reference evidence="17 18" key="1">
    <citation type="journal article" date="2019" name="Emerg. Microbes Infect.">
        <title>Comprehensive subspecies identification of 175 nontuberculous mycobacteria species based on 7547 genomic profiles.</title>
        <authorList>
            <person name="Matsumoto Y."/>
            <person name="Kinjo T."/>
            <person name="Motooka D."/>
            <person name="Nabeya D."/>
            <person name="Jung N."/>
            <person name="Uechi K."/>
            <person name="Horii T."/>
            <person name="Iida T."/>
            <person name="Fujita J."/>
            <person name="Nakamura S."/>
        </authorList>
    </citation>
    <scope>NUCLEOTIDE SEQUENCE [LARGE SCALE GENOMIC DNA]</scope>
    <source>
        <strain evidence="17 18">JCM 30996</strain>
    </source>
</reference>
<evidence type="ECO:0000259" key="16">
    <source>
        <dbReference type="Pfam" id="PF04138"/>
    </source>
</evidence>
<comment type="catalytic activity">
    <reaction evidence="13">
        <text>a di-trans,poly-cis-dolichyl phosphate + UDP-alpha-D-glucose = a di-trans,poly-cis-dolichyl beta-D-glucosyl phosphate + UDP</text>
        <dbReference type="Rhea" id="RHEA:15401"/>
        <dbReference type="Rhea" id="RHEA-COMP:19498"/>
        <dbReference type="Rhea" id="RHEA-COMP:19502"/>
        <dbReference type="ChEBI" id="CHEBI:57525"/>
        <dbReference type="ChEBI" id="CHEBI:57683"/>
        <dbReference type="ChEBI" id="CHEBI:58223"/>
        <dbReference type="ChEBI" id="CHEBI:58885"/>
        <dbReference type="EC" id="2.4.1.117"/>
    </reaction>
    <physiologicalReaction direction="left-to-right" evidence="13">
        <dbReference type="Rhea" id="RHEA:15402"/>
    </physiologicalReaction>
</comment>
<protein>
    <recommendedName>
        <fullName evidence="5">dolichyl-phosphate beta-glucosyltransferase</fullName>
        <ecNumber evidence="5">2.4.1.117</ecNumber>
    </recommendedName>
</protein>
<dbReference type="InterPro" id="IPR029044">
    <property type="entry name" value="Nucleotide-diphossugar_trans"/>
</dbReference>
<dbReference type="GO" id="GO:0000271">
    <property type="term" value="P:polysaccharide biosynthetic process"/>
    <property type="evidence" value="ECO:0007669"/>
    <property type="project" value="InterPro"/>
</dbReference>